<dbReference type="EnsemblMetazoa" id="XM_022794097">
    <property type="protein sequence ID" value="XP_022649832"/>
    <property type="gene ID" value="LOC111245575"/>
</dbReference>
<dbReference type="AlphaFoldDB" id="A0A7M7JQY4"/>
<keyword evidence="8" id="KW-1185">Reference proteome</keyword>
<dbReference type="PANTHER" id="PTHR45632">
    <property type="entry name" value="LD33804P"/>
    <property type="match status" value="1"/>
</dbReference>
<proteinExistence type="predicted"/>
<dbReference type="InterPro" id="IPR017096">
    <property type="entry name" value="BTB-kelch_protein"/>
</dbReference>
<comment type="function">
    <text evidence="4">Probable substrate-specific adapter of an E3 ubiquitin-protein ligase complex which mediates the ubiquitination and subsequent proteasomal degradation of target proteins. May have a role in synapse differentiation and growth.</text>
</comment>
<evidence type="ECO:0000256" key="2">
    <source>
        <dbReference type="ARBA" id="ARBA00022441"/>
    </source>
</evidence>
<protein>
    <recommendedName>
        <fullName evidence="1">Kelch-like protein diablo</fullName>
    </recommendedName>
</protein>
<evidence type="ECO:0000256" key="4">
    <source>
        <dbReference type="ARBA" id="ARBA00043912"/>
    </source>
</evidence>
<dbReference type="PROSITE" id="PS50097">
    <property type="entry name" value="BTB"/>
    <property type="match status" value="1"/>
</dbReference>
<dbReference type="Proteomes" id="UP000594260">
    <property type="component" value="Unplaced"/>
</dbReference>
<dbReference type="PANTHER" id="PTHR45632:SF3">
    <property type="entry name" value="KELCH-LIKE PROTEIN 32"/>
    <property type="match status" value="1"/>
</dbReference>
<dbReference type="InParanoid" id="A0A7M7JQY4"/>
<dbReference type="RefSeq" id="XP_022649832.1">
    <property type="nucleotide sequence ID" value="XM_022794097.1"/>
</dbReference>
<evidence type="ECO:0000256" key="5">
    <source>
        <dbReference type="SAM" id="MobiDB-lite"/>
    </source>
</evidence>
<dbReference type="Pfam" id="PF07707">
    <property type="entry name" value="BACK"/>
    <property type="match status" value="1"/>
</dbReference>
<dbReference type="SMART" id="SM00225">
    <property type="entry name" value="BTB"/>
    <property type="match status" value="1"/>
</dbReference>
<evidence type="ECO:0000313" key="8">
    <source>
        <dbReference type="Proteomes" id="UP000594260"/>
    </source>
</evidence>
<keyword evidence="2" id="KW-0880">Kelch repeat</keyword>
<evidence type="ECO:0000256" key="3">
    <source>
        <dbReference type="ARBA" id="ARBA00022737"/>
    </source>
</evidence>
<organism evidence="7 8">
    <name type="scientific">Varroa destructor</name>
    <name type="common">Honeybee mite</name>
    <dbReference type="NCBI Taxonomy" id="109461"/>
    <lineage>
        <taxon>Eukaryota</taxon>
        <taxon>Metazoa</taxon>
        <taxon>Ecdysozoa</taxon>
        <taxon>Arthropoda</taxon>
        <taxon>Chelicerata</taxon>
        <taxon>Arachnida</taxon>
        <taxon>Acari</taxon>
        <taxon>Parasitiformes</taxon>
        <taxon>Mesostigmata</taxon>
        <taxon>Gamasina</taxon>
        <taxon>Dermanyssoidea</taxon>
        <taxon>Varroidae</taxon>
        <taxon>Varroa</taxon>
    </lineage>
</organism>
<dbReference type="OrthoDB" id="6411082at2759"/>
<dbReference type="OMA" id="GLCTLNN"/>
<keyword evidence="3" id="KW-0677">Repeat</keyword>
<dbReference type="Gene3D" id="2.120.10.80">
    <property type="entry name" value="Kelch-type beta propeller"/>
    <property type="match status" value="2"/>
</dbReference>
<dbReference type="UniPathway" id="UPA00143"/>
<dbReference type="InterPro" id="IPR011333">
    <property type="entry name" value="SKP1/BTB/POZ_sf"/>
</dbReference>
<reference evidence="7" key="1">
    <citation type="submission" date="2021-01" db="UniProtKB">
        <authorList>
            <consortium name="EnsemblMetazoa"/>
        </authorList>
    </citation>
    <scope>IDENTIFICATION</scope>
</reference>
<dbReference type="PIRSF" id="PIRSF037037">
    <property type="entry name" value="Kelch-like_protein_gigaxonin"/>
    <property type="match status" value="1"/>
</dbReference>
<dbReference type="SUPFAM" id="SSF117281">
    <property type="entry name" value="Kelch motif"/>
    <property type="match status" value="1"/>
</dbReference>
<dbReference type="GeneID" id="111245575"/>
<dbReference type="SMART" id="SM00875">
    <property type="entry name" value="BACK"/>
    <property type="match status" value="1"/>
</dbReference>
<feature type="compositionally biased region" description="Polar residues" evidence="5">
    <location>
        <begin position="644"/>
        <end position="658"/>
    </location>
</feature>
<evidence type="ECO:0000313" key="7">
    <source>
        <dbReference type="EnsemblMetazoa" id="XP_022649832"/>
    </source>
</evidence>
<feature type="compositionally biased region" description="Low complexity" evidence="5">
    <location>
        <begin position="620"/>
        <end position="643"/>
    </location>
</feature>
<sequence>MVITKQCPTESFSVAINTAVPRKKNFEYVRNYPPDTEIVCDDGTKINVHRVPLSTASEYFRAAYFTFGAAHGPGTIRNTLSVPMLKANQLQMAVDFAYSGECELTFDNIQDVVETADFLGMDALIEACHRFMKENSQGPNVISLWRLATLYMMNEVANKLHHRILEDFEQLAEADEVLDMTLEEFSGFVNHDQLNISDEAKLWSICLRWIEHDLEDRQRHLFPLLKAIRVYLLEENQLRKMLTSSSLLTEDPQCSSYMISVGRAMYTKAAVKAELSGELEKTSIPREPHGVILLLGGWLQAPSNVFEVYDPCADRHTLFPQFADVEEMRAYHKMAIVDGDVFVVGGFHGDINYHKHCRKYNLATKSWSHVTPMNVERCYVSVAVVGRKIYAIGGYNGRFRLNTAEALDLDSNQWSFIRPMEYQRSDAACTVLNGMIYAIGGFTGRRCIRTVERYNPKTDTWAAVAPMSSLRSGVSAVTLRGKIYALGGSTSGNGRLRSCEVYDPVRDSWSPIASMLTARSNFAAVVCEDLIYVFGGYTGEETTRLCECYNSTSDEWFVVTDMNHARSALAALFVPCFDGIRELTYPNRKGILQEGQRPPPSPSPPACPSNPRQLQATSGASTTPITSATRTTTAVTPVGPTTTLLANTNSSRRSFTLQ</sequence>
<dbReference type="Pfam" id="PF00651">
    <property type="entry name" value="BTB"/>
    <property type="match status" value="1"/>
</dbReference>
<dbReference type="GO" id="GO:0003779">
    <property type="term" value="F:actin binding"/>
    <property type="evidence" value="ECO:0007669"/>
    <property type="project" value="UniProtKB-KW"/>
</dbReference>
<dbReference type="Gene3D" id="1.25.40.420">
    <property type="match status" value="1"/>
</dbReference>
<evidence type="ECO:0000259" key="6">
    <source>
        <dbReference type="PROSITE" id="PS50097"/>
    </source>
</evidence>
<accession>A0A7M7JQY4</accession>
<dbReference type="SMART" id="SM00612">
    <property type="entry name" value="Kelch"/>
    <property type="match status" value="6"/>
</dbReference>
<evidence type="ECO:0000256" key="1">
    <source>
        <dbReference type="ARBA" id="ARBA00013699"/>
    </source>
</evidence>
<dbReference type="InterPro" id="IPR006652">
    <property type="entry name" value="Kelch_1"/>
</dbReference>
<dbReference type="KEGG" id="vde:111245575"/>
<feature type="compositionally biased region" description="Pro residues" evidence="5">
    <location>
        <begin position="597"/>
        <end position="608"/>
    </location>
</feature>
<feature type="domain" description="BTB" evidence="6">
    <location>
        <begin position="34"/>
        <end position="106"/>
    </location>
</feature>
<dbReference type="GO" id="GO:0016567">
    <property type="term" value="P:protein ubiquitination"/>
    <property type="evidence" value="ECO:0007669"/>
    <property type="project" value="UniProtKB-UniPathway"/>
</dbReference>
<dbReference type="Pfam" id="PF24681">
    <property type="entry name" value="Kelch_KLHDC2_KLHL20_DRC7"/>
    <property type="match status" value="1"/>
</dbReference>
<name>A0A7M7JQY4_VARDE</name>
<dbReference type="SUPFAM" id="SSF54695">
    <property type="entry name" value="POZ domain"/>
    <property type="match status" value="1"/>
</dbReference>
<dbReference type="InterPro" id="IPR015915">
    <property type="entry name" value="Kelch-typ_b-propeller"/>
</dbReference>
<dbReference type="Gene3D" id="3.30.710.10">
    <property type="entry name" value="Potassium Channel Kv1.1, Chain A"/>
    <property type="match status" value="1"/>
</dbReference>
<dbReference type="InterPro" id="IPR011705">
    <property type="entry name" value="BACK"/>
</dbReference>
<feature type="region of interest" description="Disordered" evidence="5">
    <location>
        <begin position="591"/>
        <end position="658"/>
    </location>
</feature>
<dbReference type="InterPro" id="IPR000210">
    <property type="entry name" value="BTB/POZ_dom"/>
</dbReference>
<dbReference type="Pfam" id="PF01344">
    <property type="entry name" value="Kelch_1"/>
    <property type="match status" value="1"/>
</dbReference>